<accession>A0A482W700</accession>
<protein>
    <submittedName>
        <fullName evidence="1">Uncharacterized protein</fullName>
    </submittedName>
</protein>
<evidence type="ECO:0000313" key="2">
    <source>
        <dbReference type="Proteomes" id="UP000292052"/>
    </source>
</evidence>
<dbReference type="EMBL" id="QDEB01021324">
    <property type="protein sequence ID" value="RZC40971.1"/>
    <property type="molecule type" value="Genomic_DNA"/>
</dbReference>
<dbReference type="PANTHER" id="PTHR47326">
    <property type="entry name" value="TRANSPOSABLE ELEMENT TC3 TRANSPOSASE-LIKE PROTEIN"/>
    <property type="match status" value="1"/>
</dbReference>
<keyword evidence="2" id="KW-1185">Reference proteome</keyword>
<evidence type="ECO:0000313" key="1">
    <source>
        <dbReference type="EMBL" id="RZC40971.1"/>
    </source>
</evidence>
<dbReference type="Gene3D" id="3.30.420.10">
    <property type="entry name" value="Ribonuclease H-like superfamily/Ribonuclease H"/>
    <property type="match status" value="1"/>
</dbReference>
<name>A0A482W700_ASBVE</name>
<dbReference type="Proteomes" id="UP000292052">
    <property type="component" value="Unassembled WGS sequence"/>
</dbReference>
<comment type="caution">
    <text evidence="1">The sequence shown here is derived from an EMBL/GenBank/DDBJ whole genome shotgun (WGS) entry which is preliminary data.</text>
</comment>
<dbReference type="AlphaFoldDB" id="A0A482W700"/>
<dbReference type="STRING" id="1661398.A0A482W700"/>
<dbReference type="PANTHER" id="PTHR47326:SF1">
    <property type="entry name" value="HTH PSQ-TYPE DOMAIN-CONTAINING PROTEIN"/>
    <property type="match status" value="1"/>
</dbReference>
<dbReference type="InterPro" id="IPR036397">
    <property type="entry name" value="RNaseH_sf"/>
</dbReference>
<reference evidence="1 2" key="1">
    <citation type="submission" date="2017-03" db="EMBL/GenBank/DDBJ databases">
        <title>Genome of the blue death feigning beetle - Asbolus verrucosus.</title>
        <authorList>
            <person name="Rider S.D."/>
        </authorList>
    </citation>
    <scope>NUCLEOTIDE SEQUENCE [LARGE SCALE GENOMIC DNA]</scope>
    <source>
        <strain evidence="1">Butters</strain>
        <tissue evidence="1">Head and leg muscle</tissue>
    </source>
</reference>
<gene>
    <name evidence="1" type="ORF">BDFB_015176</name>
</gene>
<sequence length="96" mass="11328">MEFYQYRIISLNMPQAQEGPPSSCDLTPCDFFLWPYIKNSIFNTPVVDMNDLRQRITNKFEEINDLPWMLENVINSIKRRVRLCMHEGGGHISHLL</sequence>
<dbReference type="OrthoDB" id="6766291at2759"/>
<dbReference type="GO" id="GO:0003676">
    <property type="term" value="F:nucleic acid binding"/>
    <property type="evidence" value="ECO:0007669"/>
    <property type="project" value="InterPro"/>
</dbReference>
<organism evidence="1 2">
    <name type="scientific">Asbolus verrucosus</name>
    <name type="common">Desert ironclad beetle</name>
    <dbReference type="NCBI Taxonomy" id="1661398"/>
    <lineage>
        <taxon>Eukaryota</taxon>
        <taxon>Metazoa</taxon>
        <taxon>Ecdysozoa</taxon>
        <taxon>Arthropoda</taxon>
        <taxon>Hexapoda</taxon>
        <taxon>Insecta</taxon>
        <taxon>Pterygota</taxon>
        <taxon>Neoptera</taxon>
        <taxon>Endopterygota</taxon>
        <taxon>Coleoptera</taxon>
        <taxon>Polyphaga</taxon>
        <taxon>Cucujiformia</taxon>
        <taxon>Tenebrionidae</taxon>
        <taxon>Pimeliinae</taxon>
        <taxon>Asbolus</taxon>
    </lineage>
</organism>
<proteinExistence type="predicted"/>